<accession>C4VBF0</accession>
<organism evidence="1 2">
    <name type="scientific">Vairimorpha ceranae (strain BRL01)</name>
    <name type="common">Microsporidian parasite</name>
    <name type="synonym">Nosema ceranae</name>
    <dbReference type="NCBI Taxonomy" id="578460"/>
    <lineage>
        <taxon>Eukaryota</taxon>
        <taxon>Fungi</taxon>
        <taxon>Fungi incertae sedis</taxon>
        <taxon>Microsporidia</taxon>
        <taxon>Nosematidae</taxon>
        <taxon>Vairimorpha</taxon>
    </lineage>
</organism>
<dbReference type="SUPFAM" id="SSF50370">
    <property type="entry name" value="Ricin B-like lectins"/>
    <property type="match status" value="1"/>
</dbReference>
<dbReference type="Proteomes" id="UP000009082">
    <property type="component" value="Unassembled WGS sequence"/>
</dbReference>
<gene>
    <name evidence="1" type="ORF">NCER_102106</name>
</gene>
<comment type="caution">
    <text evidence="1">The sequence shown here is derived from an EMBL/GenBank/DDBJ whole genome shotgun (WGS) entry which is preliminary data.</text>
</comment>
<protein>
    <submittedName>
        <fullName evidence="1">Uncharacterized protein</fullName>
    </submittedName>
</protein>
<proteinExistence type="predicted"/>
<dbReference type="VEuPathDB" id="MicrosporidiaDB:NCER_102106"/>
<evidence type="ECO:0000313" key="2">
    <source>
        <dbReference type="Proteomes" id="UP000009082"/>
    </source>
</evidence>
<reference evidence="1 2" key="1">
    <citation type="journal article" date="2009" name="PLoS Pathog.">
        <title>Genomic analyses of the microsporidian Nosema ceranae, an emergent pathogen of honey bees.</title>
        <authorList>
            <person name="Cornman R.S."/>
            <person name="Chen Y.P."/>
            <person name="Schatz M.C."/>
            <person name="Street C."/>
            <person name="Zhao Y."/>
            <person name="Desany B."/>
            <person name="Egholm M."/>
            <person name="Hutchison S."/>
            <person name="Pettis J.S."/>
            <person name="Lipkin W.I."/>
            <person name="Evans J.D."/>
        </authorList>
    </citation>
    <scope>NUCLEOTIDE SEQUENCE [LARGE SCALE GENOMIC DNA]</scope>
    <source>
        <strain evidence="1 2">BRL01</strain>
    </source>
</reference>
<dbReference type="EMBL" id="ACOL01000513">
    <property type="protein sequence ID" value="EEQ81452.1"/>
    <property type="molecule type" value="Genomic_DNA"/>
</dbReference>
<dbReference type="AlphaFoldDB" id="C4VBF0"/>
<evidence type="ECO:0000313" key="1">
    <source>
        <dbReference type="EMBL" id="EEQ81452.1"/>
    </source>
</evidence>
<sequence>MFLYLYFIYCTNMFRISMFYDPSVKLLCKDSTLLPEFIHSHDDPRFYYKLKEVSPGYLKIYCMGKILELIDNDKLKFVDEESNLQNQKFKIFFTPEGGFKISQYGLCMTLIENTIINMKACNENTDQIFMLIKDTNSAIIKPYTGLTYTYDTYNYAIN</sequence>
<dbReference type="InParanoid" id="C4VBF0"/>
<dbReference type="HOGENOM" id="CLU_1669900_0_0_1"/>
<name>C4VBF0_VAIC1</name>
<dbReference type="KEGG" id="nce:NCER_102106"/>
<dbReference type="InterPro" id="IPR035992">
    <property type="entry name" value="Ricin_B-like_lectins"/>
</dbReference>